<dbReference type="InterPro" id="IPR001387">
    <property type="entry name" value="Cro/C1-type_HTH"/>
</dbReference>
<evidence type="ECO:0000259" key="2">
    <source>
        <dbReference type="Pfam" id="PF13464"/>
    </source>
</evidence>
<dbReference type="Gene3D" id="1.10.260.40">
    <property type="entry name" value="lambda repressor-like DNA-binding domains"/>
    <property type="match status" value="1"/>
</dbReference>
<evidence type="ECO:0000256" key="1">
    <source>
        <dbReference type="SAM" id="MobiDB-lite"/>
    </source>
</evidence>
<dbReference type="PANTHER" id="PTHR34475:SF1">
    <property type="entry name" value="CYTOSKELETON PROTEIN RODZ"/>
    <property type="match status" value="1"/>
</dbReference>
<dbReference type="PANTHER" id="PTHR34475">
    <property type="match status" value="1"/>
</dbReference>
<organism evidence="3">
    <name type="scientific">freshwater metagenome</name>
    <dbReference type="NCBI Taxonomy" id="449393"/>
    <lineage>
        <taxon>unclassified sequences</taxon>
        <taxon>metagenomes</taxon>
        <taxon>ecological metagenomes</taxon>
    </lineage>
</organism>
<reference evidence="3" key="1">
    <citation type="submission" date="2020-05" db="EMBL/GenBank/DDBJ databases">
        <authorList>
            <person name="Chiriac C."/>
            <person name="Salcher M."/>
            <person name="Ghai R."/>
            <person name="Kavagutti S V."/>
        </authorList>
    </citation>
    <scope>NUCLEOTIDE SEQUENCE</scope>
</reference>
<dbReference type="EMBL" id="CAFBLW010000072">
    <property type="protein sequence ID" value="CAB4879339.1"/>
    <property type="molecule type" value="Genomic_DNA"/>
</dbReference>
<dbReference type="InterPro" id="IPR025194">
    <property type="entry name" value="RodZ-like_C"/>
</dbReference>
<accession>A0A6J7EFW1</accession>
<sequence length="254" mass="26636">MSLGQKLQEARKSAGMSLDDLASLTSIRSGLLREMENNNFVACGGDTYARGHLRSIAPKIGADPIELINMYNEEHSSEHRAIHDLLVENNVASMPVERKGISIKTLAIISVSALALAGIAQIVISNSKTTVIPKKIEITPTATASQSASPSATPSVSASASTAPTTPAVVPNASGVTIAITAARGNASIEFVVDGKTQGKNKIFQGESKTFSGTKSISFYVSNAGDLDFTLNGRKLAPLGAHNEEVRKTFRAGE</sequence>
<dbReference type="Pfam" id="PF13464">
    <property type="entry name" value="RodZ_C"/>
    <property type="match status" value="1"/>
</dbReference>
<dbReference type="InterPro" id="IPR050400">
    <property type="entry name" value="Bact_Cytoskel_RodZ"/>
</dbReference>
<dbReference type="InterPro" id="IPR010982">
    <property type="entry name" value="Lambda_DNA-bd_dom_sf"/>
</dbReference>
<dbReference type="CDD" id="cd00093">
    <property type="entry name" value="HTH_XRE"/>
    <property type="match status" value="1"/>
</dbReference>
<proteinExistence type="predicted"/>
<evidence type="ECO:0000313" key="3">
    <source>
        <dbReference type="EMBL" id="CAB4879339.1"/>
    </source>
</evidence>
<dbReference type="AlphaFoldDB" id="A0A6J7EFW1"/>
<protein>
    <submittedName>
        <fullName evidence="3">Unannotated protein</fullName>
    </submittedName>
</protein>
<feature type="domain" description="Cytoskeleton protein RodZ-like C-terminal" evidence="2">
    <location>
        <begin position="183"/>
        <end position="247"/>
    </location>
</feature>
<gene>
    <name evidence="3" type="ORF">UFOPK3461_00813</name>
</gene>
<feature type="region of interest" description="Disordered" evidence="1">
    <location>
        <begin position="142"/>
        <end position="166"/>
    </location>
</feature>
<dbReference type="SUPFAM" id="SSF47413">
    <property type="entry name" value="lambda repressor-like DNA-binding domains"/>
    <property type="match status" value="1"/>
</dbReference>
<dbReference type="Pfam" id="PF13413">
    <property type="entry name" value="HTH_25"/>
    <property type="match status" value="1"/>
</dbReference>
<dbReference type="GO" id="GO:0003677">
    <property type="term" value="F:DNA binding"/>
    <property type="evidence" value="ECO:0007669"/>
    <property type="project" value="InterPro"/>
</dbReference>
<name>A0A6J7EFW1_9ZZZZ</name>